<dbReference type="AlphaFoldDB" id="A0A4Y1QT95"/>
<proteinExistence type="predicted"/>
<dbReference type="PANTHER" id="PTHR34066">
    <property type="entry name" value="GROWTH FACTOR 2"/>
    <property type="match status" value="1"/>
</dbReference>
<sequence>MFNVIWMTCSFWIHKMGKKSKSKTPREMQDNTSTVEEEKASSSAKKPTSEIDEVFAGKKRKGPETEKAKKPVEDGIEKPSSSAKKRTSEIDEIFAGKKRKKPETEKSEKPKNPNGDGIENPNKLNKKKKDKRIRDGGFGDLLSKPKKRMQDGFAIYTEEELGINKADAGSTPLCPFDYHDCTKYLSPKFEREVLRFTSDVKIKSISIIGGVAGTRVGFGRKFSRSVGVPDKFQNVARMAPLNKLSSSQKRTQDGFALYTEEELEINKADAGSTALCPFDCSFLVVVFF</sequence>
<evidence type="ECO:0000313" key="2">
    <source>
        <dbReference type="EMBL" id="BBG95102.1"/>
    </source>
</evidence>
<protein>
    <submittedName>
        <fullName evidence="2">Uncharacterized protein</fullName>
    </submittedName>
</protein>
<dbReference type="PANTHER" id="PTHR34066:SF1">
    <property type="entry name" value="DUF1764 FAMILY PROTEIN"/>
    <property type="match status" value="1"/>
</dbReference>
<feature type="region of interest" description="Disordered" evidence="1">
    <location>
        <begin position="17"/>
        <end position="144"/>
    </location>
</feature>
<feature type="compositionally biased region" description="Basic and acidic residues" evidence="1">
    <location>
        <begin position="102"/>
        <end position="111"/>
    </location>
</feature>
<organism evidence="2">
    <name type="scientific">Prunus dulcis</name>
    <name type="common">Almond</name>
    <name type="synonym">Amygdalus dulcis</name>
    <dbReference type="NCBI Taxonomy" id="3755"/>
    <lineage>
        <taxon>Eukaryota</taxon>
        <taxon>Viridiplantae</taxon>
        <taxon>Streptophyta</taxon>
        <taxon>Embryophyta</taxon>
        <taxon>Tracheophyta</taxon>
        <taxon>Spermatophyta</taxon>
        <taxon>Magnoliopsida</taxon>
        <taxon>eudicotyledons</taxon>
        <taxon>Gunneridae</taxon>
        <taxon>Pentapetalae</taxon>
        <taxon>rosids</taxon>
        <taxon>fabids</taxon>
        <taxon>Rosales</taxon>
        <taxon>Rosaceae</taxon>
        <taxon>Amygdaloideae</taxon>
        <taxon>Amygdaleae</taxon>
        <taxon>Prunus</taxon>
    </lineage>
</organism>
<evidence type="ECO:0000256" key="1">
    <source>
        <dbReference type="SAM" id="MobiDB-lite"/>
    </source>
</evidence>
<dbReference type="EMBL" id="AP019297">
    <property type="protein sequence ID" value="BBG95102.1"/>
    <property type="molecule type" value="Genomic_DNA"/>
</dbReference>
<feature type="compositionally biased region" description="Basic and acidic residues" evidence="1">
    <location>
        <begin position="62"/>
        <end position="77"/>
    </location>
</feature>
<dbReference type="InterPro" id="IPR013885">
    <property type="entry name" value="DUF1764_euk"/>
</dbReference>
<dbReference type="Pfam" id="PF08576">
    <property type="entry name" value="DUF1764"/>
    <property type="match status" value="2"/>
</dbReference>
<gene>
    <name evidence="2" type="ORF">Prudu_003564</name>
</gene>
<accession>A0A4Y1QT95</accession>
<name>A0A4Y1QT95_PRUDU</name>
<reference evidence="2" key="1">
    <citation type="journal article" date="2019" name="Science">
        <title>Mutation of a bHLH transcription factor allowed almond domestication.</title>
        <authorList>
            <person name="Sanchez-Perez R."/>
            <person name="Pavan S."/>
            <person name="Mazzeo R."/>
            <person name="Moldovan C."/>
            <person name="Aiese Cigliano R."/>
            <person name="Del Cueto J."/>
            <person name="Ricciardi F."/>
            <person name="Lotti C."/>
            <person name="Ricciardi L."/>
            <person name="Dicenta F."/>
            <person name="Lopez-Marques R.L."/>
            <person name="Lindberg Moller B."/>
        </authorList>
    </citation>
    <scope>NUCLEOTIDE SEQUENCE</scope>
</reference>